<evidence type="ECO:0000313" key="2">
    <source>
        <dbReference type="Proteomes" id="UP000641588"/>
    </source>
</evidence>
<proteinExistence type="predicted"/>
<evidence type="ECO:0000313" key="1">
    <source>
        <dbReference type="EMBL" id="NOU96753.1"/>
    </source>
</evidence>
<name>A0A972GYZ2_9BACL</name>
<dbReference type="PANTHER" id="PTHR34986:SF1">
    <property type="entry name" value="PROTEIN YIAL"/>
    <property type="match status" value="1"/>
</dbReference>
<dbReference type="SUPFAM" id="SSF51197">
    <property type="entry name" value="Clavaminate synthase-like"/>
    <property type="match status" value="1"/>
</dbReference>
<sequence length="158" mass="18169">MLIGDFKRWGSDQCLLSPKLVGVLDYLRSLSFEQMDDGVYPVGEAGIYLIVKTAETFPFEEMRPEHHERFIDIHYMISGAEKIGFARTNESNKSVEVTPPVEDHMFFDSVEQEIELILYPGQYAVFMPSDLHRPWCSAHGTRSVRKALLKIPVSEMER</sequence>
<comment type="caution">
    <text evidence="1">The sequence shown here is derived from an EMBL/GenBank/DDBJ whole genome shotgun (WGS) entry which is preliminary data.</text>
</comment>
<keyword evidence="2" id="KW-1185">Reference proteome</keyword>
<dbReference type="EMBL" id="WHOD01000102">
    <property type="protein sequence ID" value="NOU96753.1"/>
    <property type="molecule type" value="Genomic_DNA"/>
</dbReference>
<gene>
    <name evidence="1" type="ORF">GC093_26550</name>
</gene>
<dbReference type="InterPro" id="IPR004375">
    <property type="entry name" value="NanQ/TabA/YiaL"/>
</dbReference>
<dbReference type="PANTHER" id="PTHR34986">
    <property type="entry name" value="EVOLVED BETA-GALACTOSIDASE SUBUNIT BETA"/>
    <property type="match status" value="1"/>
</dbReference>
<dbReference type="InterPro" id="IPR037012">
    <property type="entry name" value="NanQ/TabA/YiaL_sf"/>
</dbReference>
<organism evidence="1 2">
    <name type="scientific">Paenibacillus foliorum</name>
    <dbReference type="NCBI Taxonomy" id="2654974"/>
    <lineage>
        <taxon>Bacteria</taxon>
        <taxon>Bacillati</taxon>
        <taxon>Bacillota</taxon>
        <taxon>Bacilli</taxon>
        <taxon>Bacillales</taxon>
        <taxon>Paenibacillaceae</taxon>
        <taxon>Paenibacillus</taxon>
    </lineage>
</organism>
<protein>
    <submittedName>
        <fullName evidence="1">DUF386 family protein</fullName>
    </submittedName>
</protein>
<dbReference type="Pfam" id="PF04074">
    <property type="entry name" value="DUF386"/>
    <property type="match status" value="1"/>
</dbReference>
<reference evidence="1" key="1">
    <citation type="submission" date="2019-10" db="EMBL/GenBank/DDBJ databases">
        <title>Description of Paenibacillus glebae sp. nov.</title>
        <authorList>
            <person name="Carlier A."/>
            <person name="Qi S."/>
        </authorList>
    </citation>
    <scope>NUCLEOTIDE SEQUENCE</scope>
    <source>
        <strain evidence="1">LMG 31456</strain>
    </source>
</reference>
<dbReference type="Gene3D" id="2.60.120.370">
    <property type="entry name" value="YhcH/YjgK/YiaL"/>
    <property type="match status" value="1"/>
</dbReference>
<dbReference type="AlphaFoldDB" id="A0A972GYZ2"/>
<accession>A0A972GYZ2</accession>
<dbReference type="RefSeq" id="WP_171654998.1">
    <property type="nucleotide sequence ID" value="NZ_WHOD01000102.1"/>
</dbReference>
<dbReference type="NCBIfam" id="TIGR00022">
    <property type="entry name" value="YhcH/YjgK/YiaL family protein"/>
    <property type="match status" value="1"/>
</dbReference>
<dbReference type="GO" id="GO:0005829">
    <property type="term" value="C:cytosol"/>
    <property type="evidence" value="ECO:0007669"/>
    <property type="project" value="TreeGrafter"/>
</dbReference>
<dbReference type="Proteomes" id="UP000641588">
    <property type="component" value="Unassembled WGS sequence"/>
</dbReference>